<keyword evidence="3 6" id="KW-1133">Transmembrane helix</keyword>
<evidence type="ECO:0000256" key="1">
    <source>
        <dbReference type="ARBA" id="ARBA00004141"/>
    </source>
</evidence>
<dbReference type="PANTHER" id="PTHR16201">
    <property type="entry name" value="SEVEN TRANSMEMBRANE PROTEIN 1-RELATED"/>
    <property type="match status" value="1"/>
</dbReference>
<sequence length="215" mass="24128">MMVSQILYYRITNEQSEYSESNSNDQCLESQHQQSSASSSTDRLISPGAPVTEDALLVPPIPDSAIQSSENNVGNSTVITTTTATTIASRTRKLGNWKYYTWLVGTITTVVVLIWTYYYALFRPLPSNEGKSILKPPKNDMESIAKLLGYISAFVYIWSYVFQAYQNWKAKSTEGLSIFLFIFTVGGNMTYCFSILVVSLDPEYLALYQPWLLGA</sequence>
<comment type="caution">
    <text evidence="7">The sequence shown here is derived from an EMBL/GenBank/DDBJ whole genome shotgun (WGS) entry which is preliminary data.</text>
</comment>
<protein>
    <submittedName>
        <fullName evidence="7">Uncharacterized protein</fullName>
    </submittedName>
</protein>
<feature type="region of interest" description="Disordered" evidence="5">
    <location>
        <begin position="20"/>
        <end position="45"/>
    </location>
</feature>
<dbReference type="OrthoDB" id="8048523at2759"/>
<evidence type="ECO:0000256" key="6">
    <source>
        <dbReference type="SAM" id="Phobius"/>
    </source>
</evidence>
<gene>
    <name evidence="7" type="ORF">H4219_003112</name>
</gene>
<dbReference type="InterPro" id="IPR051415">
    <property type="entry name" value="LAAT-1"/>
</dbReference>
<reference evidence="7" key="1">
    <citation type="submission" date="2022-07" db="EMBL/GenBank/DDBJ databases">
        <title>Phylogenomic reconstructions and comparative analyses of Kickxellomycotina fungi.</title>
        <authorList>
            <person name="Reynolds N.K."/>
            <person name="Stajich J.E."/>
            <person name="Barry K."/>
            <person name="Grigoriev I.V."/>
            <person name="Crous P."/>
            <person name="Smith M.E."/>
        </authorList>
    </citation>
    <scope>NUCLEOTIDE SEQUENCE</scope>
    <source>
        <strain evidence="7">NBRC 100468</strain>
    </source>
</reference>
<dbReference type="GO" id="GO:0016020">
    <property type="term" value="C:membrane"/>
    <property type="evidence" value="ECO:0007669"/>
    <property type="project" value="UniProtKB-SubCell"/>
</dbReference>
<comment type="subcellular location">
    <subcellularLocation>
        <location evidence="1">Membrane</location>
        <topology evidence="1">Multi-pass membrane protein</topology>
    </subcellularLocation>
</comment>
<evidence type="ECO:0000256" key="4">
    <source>
        <dbReference type="ARBA" id="ARBA00023136"/>
    </source>
</evidence>
<keyword evidence="4 6" id="KW-0472">Membrane</keyword>
<organism evidence="7 8">
    <name type="scientific">Mycoemilia scoparia</name>
    <dbReference type="NCBI Taxonomy" id="417184"/>
    <lineage>
        <taxon>Eukaryota</taxon>
        <taxon>Fungi</taxon>
        <taxon>Fungi incertae sedis</taxon>
        <taxon>Zoopagomycota</taxon>
        <taxon>Kickxellomycotina</taxon>
        <taxon>Kickxellomycetes</taxon>
        <taxon>Kickxellales</taxon>
        <taxon>Kickxellaceae</taxon>
        <taxon>Mycoemilia</taxon>
    </lineage>
</organism>
<keyword evidence="8" id="KW-1185">Reference proteome</keyword>
<feature type="transmembrane region" description="Helical" evidence="6">
    <location>
        <begin position="177"/>
        <end position="200"/>
    </location>
</feature>
<name>A0A9W8A0Z4_9FUNG</name>
<feature type="compositionally biased region" description="Low complexity" evidence="5">
    <location>
        <begin position="20"/>
        <end position="40"/>
    </location>
</feature>
<feature type="transmembrane region" description="Helical" evidence="6">
    <location>
        <begin position="147"/>
        <end position="165"/>
    </location>
</feature>
<dbReference type="EMBL" id="JANBPU010000067">
    <property type="protein sequence ID" value="KAJ1917598.1"/>
    <property type="molecule type" value="Genomic_DNA"/>
</dbReference>
<feature type="transmembrane region" description="Helical" evidence="6">
    <location>
        <begin position="99"/>
        <end position="120"/>
    </location>
</feature>
<dbReference type="SMART" id="SM00679">
    <property type="entry name" value="CTNS"/>
    <property type="match status" value="1"/>
</dbReference>
<evidence type="ECO:0000256" key="5">
    <source>
        <dbReference type="SAM" id="MobiDB-lite"/>
    </source>
</evidence>
<evidence type="ECO:0000256" key="3">
    <source>
        <dbReference type="ARBA" id="ARBA00022989"/>
    </source>
</evidence>
<dbReference type="Proteomes" id="UP001150538">
    <property type="component" value="Unassembled WGS sequence"/>
</dbReference>
<keyword evidence="2 6" id="KW-0812">Transmembrane</keyword>
<proteinExistence type="predicted"/>
<dbReference type="InterPro" id="IPR006603">
    <property type="entry name" value="PQ-loop_rpt"/>
</dbReference>
<dbReference type="Gene3D" id="1.20.1280.290">
    <property type="match status" value="1"/>
</dbReference>
<dbReference type="Pfam" id="PF04193">
    <property type="entry name" value="PQ-loop"/>
    <property type="match status" value="1"/>
</dbReference>
<accession>A0A9W8A0Z4</accession>
<evidence type="ECO:0000313" key="7">
    <source>
        <dbReference type="EMBL" id="KAJ1917598.1"/>
    </source>
</evidence>
<evidence type="ECO:0000256" key="2">
    <source>
        <dbReference type="ARBA" id="ARBA00022692"/>
    </source>
</evidence>
<evidence type="ECO:0000313" key="8">
    <source>
        <dbReference type="Proteomes" id="UP001150538"/>
    </source>
</evidence>
<dbReference type="AlphaFoldDB" id="A0A9W8A0Z4"/>